<evidence type="ECO:0000313" key="6">
    <source>
        <dbReference type="Proteomes" id="UP001530400"/>
    </source>
</evidence>
<reference evidence="5 6" key="1">
    <citation type="submission" date="2024-10" db="EMBL/GenBank/DDBJ databases">
        <title>Updated reference genomes for cyclostephanoid diatoms.</title>
        <authorList>
            <person name="Roberts W.R."/>
            <person name="Alverson A.J."/>
        </authorList>
    </citation>
    <scope>NUCLEOTIDE SEQUENCE [LARGE SCALE GENOMIC DNA]</scope>
    <source>
        <strain evidence="5 6">AJA010-31</strain>
    </source>
</reference>
<evidence type="ECO:0000313" key="5">
    <source>
        <dbReference type="EMBL" id="KAL3804764.1"/>
    </source>
</evidence>
<dbReference type="Proteomes" id="UP001530400">
    <property type="component" value="Unassembled WGS sequence"/>
</dbReference>
<dbReference type="InterPro" id="IPR036529">
    <property type="entry name" value="KIX_dom_sf"/>
</dbReference>
<dbReference type="Pfam" id="PF16987">
    <property type="entry name" value="KIX_2"/>
    <property type="match status" value="1"/>
</dbReference>
<evidence type="ECO:0000259" key="4">
    <source>
        <dbReference type="Pfam" id="PF16987"/>
    </source>
</evidence>
<evidence type="ECO:0000256" key="2">
    <source>
        <dbReference type="ARBA" id="ARBA00023242"/>
    </source>
</evidence>
<feature type="region of interest" description="Disordered" evidence="3">
    <location>
        <begin position="353"/>
        <end position="372"/>
    </location>
</feature>
<feature type="compositionally biased region" description="Acidic residues" evidence="3">
    <location>
        <begin position="353"/>
        <end position="365"/>
    </location>
</feature>
<dbReference type="EMBL" id="JALLPJ020000029">
    <property type="protein sequence ID" value="KAL3804764.1"/>
    <property type="molecule type" value="Genomic_DNA"/>
</dbReference>
<dbReference type="GO" id="GO:0005634">
    <property type="term" value="C:nucleus"/>
    <property type="evidence" value="ECO:0007669"/>
    <property type="project" value="UniProtKB-SubCell"/>
</dbReference>
<name>A0ABD3QXR1_9STRA</name>
<evidence type="ECO:0000256" key="3">
    <source>
        <dbReference type="SAM" id="MobiDB-lite"/>
    </source>
</evidence>
<dbReference type="Gene3D" id="1.10.246.20">
    <property type="entry name" value="Coactivator CBP, KIX domain"/>
    <property type="match status" value="1"/>
</dbReference>
<dbReference type="AlphaFoldDB" id="A0ABD3QXR1"/>
<gene>
    <name evidence="5" type="ORF">ACHAWO_013792</name>
</gene>
<proteinExistence type="predicted"/>
<evidence type="ECO:0000256" key="1">
    <source>
        <dbReference type="ARBA" id="ARBA00004123"/>
    </source>
</evidence>
<keyword evidence="6" id="KW-1185">Reference proteome</keyword>
<accession>A0ABD3QXR1</accession>
<protein>
    <recommendedName>
        <fullName evidence="4">Mediator complex subunit 15 KIX domain-containing protein</fullName>
    </recommendedName>
</protein>
<keyword evidence="2" id="KW-0539">Nucleus</keyword>
<comment type="caution">
    <text evidence="5">The sequence shown here is derived from an EMBL/GenBank/DDBJ whole genome shotgun (WGS) entry which is preliminary data.</text>
</comment>
<dbReference type="InterPro" id="IPR036546">
    <property type="entry name" value="MED15_KIX"/>
</dbReference>
<sequence length="566" mass="63848">MSSEAAAAADSWRSSIAQSYRSTEVRSIATVLAELEPGATSASKTMLAMRFEESIFKAATSLDDYKKTIEKRLKKLRKHYSKQQAYGGETNIELNDDLTREKEALLENELRENFGPKIMYIVDKSPLAVTVTREKSDEVKAKTLENHANKIKEYVAVLGLSSTQPKVHKDLKYLTRMKEYLEKYAEIVRDHVSKVCDPEMYLCDSFAKLDQHFMLAESASDKLRMALQEYDADYAPSTPDHLTRLMDKMNEPLPIPRKSDEKGELKYALGKIEKFRTATSALYHYWNLNWGDRSSFSGCSNKCMDVALKCLIELESEYDSLVKDLEDTDENGKRIIQLEDAWNNVMTYVDNENDTSLAEDMDEQQPEAKRQKMEDSSKCHIMICSRVLLTPGRAIISSIIPVLKRKRAKLVRDTSSPHVILKFGKAFEMKIFFVPLLVTIRAIKDKEENSSSQQQMCTTIGGSLRWPSLHQGLHGSPTSSSDKPKELTVLGVTGPHTALANIAAKKLEYASSQATLVLRRCFAETIAGKGAVAKSDFEIEILEVGALVKFLLIARCTYIPDWVDDD</sequence>
<comment type="subcellular location">
    <subcellularLocation>
        <location evidence="1">Nucleus</location>
    </subcellularLocation>
</comment>
<feature type="domain" description="Mediator complex subunit 15 KIX" evidence="4">
    <location>
        <begin position="10"/>
        <end position="84"/>
    </location>
</feature>
<organism evidence="5 6">
    <name type="scientific">Cyclotella atomus</name>
    <dbReference type="NCBI Taxonomy" id="382360"/>
    <lineage>
        <taxon>Eukaryota</taxon>
        <taxon>Sar</taxon>
        <taxon>Stramenopiles</taxon>
        <taxon>Ochrophyta</taxon>
        <taxon>Bacillariophyta</taxon>
        <taxon>Coscinodiscophyceae</taxon>
        <taxon>Thalassiosirophycidae</taxon>
        <taxon>Stephanodiscales</taxon>
        <taxon>Stephanodiscaceae</taxon>
        <taxon>Cyclotella</taxon>
    </lineage>
</organism>